<organism evidence="2 3">
    <name type="scientific">Umbra pygmaea</name>
    <name type="common">Eastern mudminnow</name>
    <dbReference type="NCBI Taxonomy" id="75934"/>
    <lineage>
        <taxon>Eukaryota</taxon>
        <taxon>Metazoa</taxon>
        <taxon>Chordata</taxon>
        <taxon>Craniata</taxon>
        <taxon>Vertebrata</taxon>
        <taxon>Euteleostomi</taxon>
        <taxon>Actinopterygii</taxon>
        <taxon>Neopterygii</taxon>
        <taxon>Teleostei</taxon>
        <taxon>Protacanthopterygii</taxon>
        <taxon>Esociformes</taxon>
        <taxon>Umbridae</taxon>
        <taxon>Umbra</taxon>
    </lineage>
</organism>
<comment type="caution">
    <text evidence="2">The sequence shown here is derived from an EMBL/GenBank/DDBJ whole genome shotgun (WGS) entry which is preliminary data.</text>
</comment>
<evidence type="ECO:0000256" key="1">
    <source>
        <dbReference type="SAM" id="MobiDB-lite"/>
    </source>
</evidence>
<dbReference type="EMBL" id="JAGEUA010000006">
    <property type="protein sequence ID" value="KAL0974329.1"/>
    <property type="molecule type" value="Genomic_DNA"/>
</dbReference>
<dbReference type="Proteomes" id="UP001557470">
    <property type="component" value="Unassembled WGS sequence"/>
</dbReference>
<dbReference type="AlphaFoldDB" id="A0ABD0WLC5"/>
<gene>
    <name evidence="2" type="ORF">UPYG_G00218930</name>
</gene>
<name>A0ABD0WLC5_UMBPY</name>
<protein>
    <submittedName>
        <fullName evidence="2">Uncharacterized protein</fullName>
    </submittedName>
</protein>
<evidence type="ECO:0000313" key="2">
    <source>
        <dbReference type="EMBL" id="KAL0974329.1"/>
    </source>
</evidence>
<keyword evidence="3" id="KW-1185">Reference proteome</keyword>
<accession>A0ABD0WLC5</accession>
<feature type="compositionally biased region" description="Basic and acidic residues" evidence="1">
    <location>
        <begin position="32"/>
        <end position="49"/>
    </location>
</feature>
<reference evidence="2 3" key="1">
    <citation type="submission" date="2024-06" db="EMBL/GenBank/DDBJ databases">
        <authorList>
            <person name="Pan Q."/>
            <person name="Wen M."/>
            <person name="Jouanno E."/>
            <person name="Zahm M."/>
            <person name="Klopp C."/>
            <person name="Cabau C."/>
            <person name="Louis A."/>
            <person name="Berthelot C."/>
            <person name="Parey E."/>
            <person name="Roest Crollius H."/>
            <person name="Montfort J."/>
            <person name="Robinson-Rechavi M."/>
            <person name="Bouchez O."/>
            <person name="Lampietro C."/>
            <person name="Lopez Roques C."/>
            <person name="Donnadieu C."/>
            <person name="Postlethwait J."/>
            <person name="Bobe J."/>
            <person name="Verreycken H."/>
            <person name="Guiguen Y."/>
        </authorList>
    </citation>
    <scope>NUCLEOTIDE SEQUENCE [LARGE SCALE GENOMIC DNA]</scope>
    <source>
        <strain evidence="2">Up_M1</strain>
        <tissue evidence="2">Testis</tissue>
    </source>
</reference>
<sequence length="112" mass="12501">METERGHVSVRRGMSWSLAGGRKPFQSGDTETINRETDASWERRDDRGVKGQMTSASTNQQAWKTKCPPHLLHLPSSPSLPTFCRVRDAVQHAVTSDRTPTFGSHRTPGRVT</sequence>
<evidence type="ECO:0000313" key="3">
    <source>
        <dbReference type="Proteomes" id="UP001557470"/>
    </source>
</evidence>
<feature type="region of interest" description="Disordered" evidence="1">
    <location>
        <begin position="1"/>
        <end position="62"/>
    </location>
</feature>
<proteinExistence type="predicted"/>
<feature type="compositionally biased region" description="Polar residues" evidence="1">
    <location>
        <begin position="52"/>
        <end position="62"/>
    </location>
</feature>